<keyword evidence="3" id="KW-1185">Reference proteome</keyword>
<dbReference type="AlphaFoldDB" id="A0A1G9L900"/>
<keyword evidence="1" id="KW-0812">Transmembrane</keyword>
<sequence length="132" mass="14669">MPTTGLSPQLHIYLNLVLSYWEMLFLVGEMPDSVLIEYAKGDFFGTQAGRQYWEGTREYRLAMAKNRASRRFIQVIDSAWQQLAPLEPPAPTTDASPPRRNVQAAAVGATATAAVALMIIWLTRSKKGPTNT</sequence>
<reference evidence="2 3" key="1">
    <citation type="submission" date="2016-10" db="EMBL/GenBank/DDBJ databases">
        <authorList>
            <person name="de Groot N.N."/>
        </authorList>
    </citation>
    <scope>NUCLEOTIDE SEQUENCE [LARGE SCALE GENOMIC DNA]</scope>
    <source>
        <strain evidence="2 3">CGMCC 4.5681</strain>
    </source>
</reference>
<accession>A0A1G9L900</accession>
<evidence type="ECO:0000313" key="2">
    <source>
        <dbReference type="EMBL" id="SDL58035.1"/>
    </source>
</evidence>
<name>A0A1G9L900_9ACTN</name>
<proteinExistence type="predicted"/>
<protein>
    <submittedName>
        <fullName evidence="2">Uncharacterized protein</fullName>
    </submittedName>
</protein>
<evidence type="ECO:0000256" key="1">
    <source>
        <dbReference type="SAM" id="Phobius"/>
    </source>
</evidence>
<dbReference type="EMBL" id="FNFB01000024">
    <property type="protein sequence ID" value="SDL58035.1"/>
    <property type="molecule type" value="Genomic_DNA"/>
</dbReference>
<gene>
    <name evidence="2" type="ORF">SAMN05421874_12462</name>
</gene>
<keyword evidence="1" id="KW-0472">Membrane</keyword>
<dbReference type="InterPro" id="IPR045728">
    <property type="entry name" value="DUF6082"/>
</dbReference>
<organism evidence="2 3">
    <name type="scientific">Nonomuraea maritima</name>
    <dbReference type="NCBI Taxonomy" id="683260"/>
    <lineage>
        <taxon>Bacteria</taxon>
        <taxon>Bacillati</taxon>
        <taxon>Actinomycetota</taxon>
        <taxon>Actinomycetes</taxon>
        <taxon>Streptosporangiales</taxon>
        <taxon>Streptosporangiaceae</taxon>
        <taxon>Nonomuraea</taxon>
    </lineage>
</organism>
<dbReference type="Pfam" id="PF19560">
    <property type="entry name" value="DUF6082"/>
    <property type="match status" value="1"/>
</dbReference>
<feature type="transmembrane region" description="Helical" evidence="1">
    <location>
        <begin position="102"/>
        <end position="122"/>
    </location>
</feature>
<dbReference type="Proteomes" id="UP000198683">
    <property type="component" value="Unassembled WGS sequence"/>
</dbReference>
<keyword evidence="1" id="KW-1133">Transmembrane helix</keyword>
<evidence type="ECO:0000313" key="3">
    <source>
        <dbReference type="Proteomes" id="UP000198683"/>
    </source>
</evidence>